<dbReference type="RefSeq" id="WP_378255310.1">
    <property type="nucleotide sequence ID" value="NZ_JBHSIT010000004.1"/>
</dbReference>
<keyword evidence="2" id="KW-0489">Methyltransferase</keyword>
<dbReference type="Proteomes" id="UP001595872">
    <property type="component" value="Unassembled WGS sequence"/>
</dbReference>
<reference evidence="3" key="1">
    <citation type="journal article" date="2019" name="Int. J. Syst. Evol. Microbiol.">
        <title>The Global Catalogue of Microorganisms (GCM) 10K type strain sequencing project: providing services to taxonomists for standard genome sequencing and annotation.</title>
        <authorList>
            <consortium name="The Broad Institute Genomics Platform"/>
            <consortium name="The Broad Institute Genome Sequencing Center for Infectious Disease"/>
            <person name="Wu L."/>
            <person name="Ma J."/>
        </authorList>
    </citation>
    <scope>NUCLEOTIDE SEQUENCE [LARGE SCALE GENOMIC DNA]</scope>
    <source>
        <strain evidence="3">KLKA75</strain>
    </source>
</reference>
<keyword evidence="3" id="KW-1185">Reference proteome</keyword>
<evidence type="ECO:0000259" key="1">
    <source>
        <dbReference type="Pfam" id="PF08241"/>
    </source>
</evidence>
<dbReference type="CDD" id="cd02440">
    <property type="entry name" value="AdoMet_MTases"/>
    <property type="match status" value="1"/>
</dbReference>
<feature type="domain" description="Methyltransferase type 11" evidence="1">
    <location>
        <begin position="46"/>
        <end position="136"/>
    </location>
</feature>
<dbReference type="EC" id="2.1.1.-" evidence="2"/>
<evidence type="ECO:0000313" key="2">
    <source>
        <dbReference type="EMBL" id="MFC4908547.1"/>
    </source>
</evidence>
<dbReference type="Gene3D" id="3.40.50.150">
    <property type="entry name" value="Vaccinia Virus protein VP39"/>
    <property type="match status" value="1"/>
</dbReference>
<dbReference type="PANTHER" id="PTHR43591">
    <property type="entry name" value="METHYLTRANSFERASE"/>
    <property type="match status" value="1"/>
</dbReference>
<dbReference type="PANTHER" id="PTHR43591:SF24">
    <property type="entry name" value="2-METHOXY-6-POLYPRENYL-1,4-BENZOQUINOL METHYLASE, MITOCHONDRIAL"/>
    <property type="match status" value="1"/>
</dbReference>
<dbReference type="SUPFAM" id="SSF53335">
    <property type="entry name" value="S-adenosyl-L-methionine-dependent methyltransferases"/>
    <property type="match status" value="1"/>
</dbReference>
<dbReference type="GO" id="GO:0008168">
    <property type="term" value="F:methyltransferase activity"/>
    <property type="evidence" value="ECO:0007669"/>
    <property type="project" value="UniProtKB-KW"/>
</dbReference>
<protein>
    <submittedName>
        <fullName evidence="2">Class I SAM-dependent methyltransferase</fullName>
        <ecNumber evidence="2">2.1.1.-</ecNumber>
    </submittedName>
</protein>
<accession>A0ABV9TWM4</accession>
<dbReference type="InterPro" id="IPR013216">
    <property type="entry name" value="Methyltransf_11"/>
</dbReference>
<dbReference type="EMBL" id="JBHSIT010000004">
    <property type="protein sequence ID" value="MFC4908547.1"/>
    <property type="molecule type" value="Genomic_DNA"/>
</dbReference>
<proteinExistence type="predicted"/>
<keyword evidence="2" id="KW-0808">Transferase</keyword>
<name>A0ABV9TWM4_9ACTN</name>
<evidence type="ECO:0000313" key="3">
    <source>
        <dbReference type="Proteomes" id="UP001595872"/>
    </source>
</evidence>
<organism evidence="2 3">
    <name type="scientific">Actinomadura gamaensis</name>
    <dbReference type="NCBI Taxonomy" id="1763541"/>
    <lineage>
        <taxon>Bacteria</taxon>
        <taxon>Bacillati</taxon>
        <taxon>Actinomycetota</taxon>
        <taxon>Actinomycetes</taxon>
        <taxon>Streptosporangiales</taxon>
        <taxon>Thermomonosporaceae</taxon>
        <taxon>Actinomadura</taxon>
    </lineage>
</organism>
<dbReference type="Pfam" id="PF08241">
    <property type="entry name" value="Methyltransf_11"/>
    <property type="match status" value="1"/>
</dbReference>
<gene>
    <name evidence="2" type="ORF">ACFPCY_14550</name>
</gene>
<dbReference type="InterPro" id="IPR029063">
    <property type="entry name" value="SAM-dependent_MTases_sf"/>
</dbReference>
<dbReference type="GO" id="GO:0032259">
    <property type="term" value="P:methylation"/>
    <property type="evidence" value="ECO:0007669"/>
    <property type="project" value="UniProtKB-KW"/>
</dbReference>
<comment type="caution">
    <text evidence="2">The sequence shown here is derived from an EMBL/GenBank/DDBJ whole genome shotgun (WGS) entry which is preliminary data.</text>
</comment>
<sequence>MDFDTYERDLWDGRADAYQRGFAKMSGWAAGPLLDAAGVGPGSRVLDVGTGPGVVSAEAVRRGASVTAVDAEPSMAAIARANVPGLDVRLAVLPDLPLPDAEFDAVVGNFVINHIGAPDAAVREFARVLRPGGKLALTCWEMPPSGALALVTEALEEAGVAFPDDIPAAPFMDLGKRGPFAALLRDAGLTDARDAELRWTHHVDPDEWWTTGALARVGTNGVIVSRQDEPTVAKIKAAYDRLAARYATSDGRVALPANALIATGTR</sequence>